<name>A0AAD5M6N0_PARTN</name>
<keyword evidence="2" id="KW-1185">Reference proteome</keyword>
<reference evidence="1" key="1">
    <citation type="submission" date="2021-06" db="EMBL/GenBank/DDBJ databases">
        <title>Parelaphostrongylus tenuis whole genome reference sequence.</title>
        <authorList>
            <person name="Garwood T.J."/>
            <person name="Larsen P.A."/>
            <person name="Fountain-Jones N.M."/>
            <person name="Garbe J.R."/>
            <person name="Macchietto M.G."/>
            <person name="Kania S.A."/>
            <person name="Gerhold R.W."/>
            <person name="Richards J.E."/>
            <person name="Wolf T.M."/>
        </authorList>
    </citation>
    <scope>NUCLEOTIDE SEQUENCE</scope>
    <source>
        <strain evidence="1">MNPRO001-30</strain>
        <tissue evidence="1">Meninges</tissue>
    </source>
</reference>
<evidence type="ECO:0008006" key="3">
    <source>
        <dbReference type="Google" id="ProtNLM"/>
    </source>
</evidence>
<proteinExistence type="predicted"/>
<organism evidence="1 2">
    <name type="scientific">Parelaphostrongylus tenuis</name>
    <name type="common">Meningeal worm</name>
    <dbReference type="NCBI Taxonomy" id="148309"/>
    <lineage>
        <taxon>Eukaryota</taxon>
        <taxon>Metazoa</taxon>
        <taxon>Ecdysozoa</taxon>
        <taxon>Nematoda</taxon>
        <taxon>Chromadorea</taxon>
        <taxon>Rhabditida</taxon>
        <taxon>Rhabditina</taxon>
        <taxon>Rhabditomorpha</taxon>
        <taxon>Strongyloidea</taxon>
        <taxon>Metastrongylidae</taxon>
        <taxon>Parelaphostrongylus</taxon>
    </lineage>
</organism>
<protein>
    <recommendedName>
        <fullName evidence="3">CUB domain-containing protein</fullName>
    </recommendedName>
</protein>
<accession>A0AAD5M6N0</accession>
<sequence length="205" mass="23248">MDILMDETCLFFRQTTDQNAIVTFIQSTHCAWQQSNRTVHLHPSCISDDFCYEIMGRVLSVDKPRSHIARHLNLHYNCSEKCTVECKHGGLVQDDCSCKCTYGFSGKRCELLAKEASFTDKSCGVIDVLGDGIVSLSTYPEARTKTTFCQWLLQSNDPWTVIEVSIERLGLDGEDVRPGSHCNDFFTLSVNESWLDQFRATVRET</sequence>
<dbReference type="Proteomes" id="UP001196413">
    <property type="component" value="Unassembled WGS sequence"/>
</dbReference>
<gene>
    <name evidence="1" type="ORF">KIN20_008292</name>
</gene>
<dbReference type="EMBL" id="JAHQIW010001307">
    <property type="protein sequence ID" value="KAJ1352100.1"/>
    <property type="molecule type" value="Genomic_DNA"/>
</dbReference>
<evidence type="ECO:0000313" key="1">
    <source>
        <dbReference type="EMBL" id="KAJ1352100.1"/>
    </source>
</evidence>
<comment type="caution">
    <text evidence="1">The sequence shown here is derived from an EMBL/GenBank/DDBJ whole genome shotgun (WGS) entry which is preliminary data.</text>
</comment>
<dbReference type="AlphaFoldDB" id="A0AAD5M6N0"/>
<evidence type="ECO:0000313" key="2">
    <source>
        <dbReference type="Proteomes" id="UP001196413"/>
    </source>
</evidence>